<keyword evidence="5" id="KW-1185">Reference proteome</keyword>
<evidence type="ECO:0000259" key="3">
    <source>
        <dbReference type="Pfam" id="PF00881"/>
    </source>
</evidence>
<gene>
    <name evidence="4" type="ORF">J2Z44_002524</name>
</gene>
<dbReference type="Gene3D" id="3.40.109.10">
    <property type="entry name" value="NADH Oxidase"/>
    <property type="match status" value="1"/>
</dbReference>
<evidence type="ECO:0000313" key="5">
    <source>
        <dbReference type="Proteomes" id="UP001519308"/>
    </source>
</evidence>
<dbReference type="PANTHER" id="PTHR43673:SF10">
    <property type="entry name" value="NADH DEHYDROGENASE_NAD(P)H NITROREDUCTASE XCC3605-RELATED"/>
    <property type="match status" value="1"/>
</dbReference>
<dbReference type="SUPFAM" id="SSF55469">
    <property type="entry name" value="FMN-dependent nitroreductase-like"/>
    <property type="match status" value="1"/>
</dbReference>
<dbReference type="EMBL" id="JAGGLL010000019">
    <property type="protein sequence ID" value="MBP2022701.1"/>
    <property type="molecule type" value="Genomic_DNA"/>
</dbReference>
<sequence length="180" mass="20616">MSFKELVNLRESTRAYMDKKVEREKLELCIEAARMAPSACNSQPWKFILVDEEKSVEDVAKMVYDPMIRMNKFALEVPAFIVVVLEKPNITSKIGGIIKGKDYSITDIGIATEHICLSAAEQGLGTCIIGWFKEKEIKEYLKIPRGKEVPLVITIGYPKNEEVRKKVRKDLKDIMSYNHY</sequence>
<evidence type="ECO:0000256" key="2">
    <source>
        <dbReference type="ARBA" id="ARBA00023002"/>
    </source>
</evidence>
<organism evidence="4 5">
    <name type="scientific">Clostridium punense</name>
    <dbReference type="NCBI Taxonomy" id="1054297"/>
    <lineage>
        <taxon>Bacteria</taxon>
        <taxon>Bacillati</taxon>
        <taxon>Bacillota</taxon>
        <taxon>Clostridia</taxon>
        <taxon>Eubacteriales</taxon>
        <taxon>Clostridiaceae</taxon>
        <taxon>Clostridium</taxon>
    </lineage>
</organism>
<accession>A0ABS4K615</accession>
<dbReference type="Proteomes" id="UP001519308">
    <property type="component" value="Unassembled WGS sequence"/>
</dbReference>
<keyword evidence="2" id="KW-0560">Oxidoreductase</keyword>
<evidence type="ECO:0000313" key="4">
    <source>
        <dbReference type="EMBL" id="MBP2022701.1"/>
    </source>
</evidence>
<dbReference type="Pfam" id="PF00881">
    <property type="entry name" value="Nitroreductase"/>
    <property type="match status" value="1"/>
</dbReference>
<evidence type="ECO:0000256" key="1">
    <source>
        <dbReference type="ARBA" id="ARBA00007118"/>
    </source>
</evidence>
<proteinExistence type="inferred from homology"/>
<protein>
    <submittedName>
        <fullName evidence="4">Nitroreductase</fullName>
    </submittedName>
</protein>
<reference evidence="4 5" key="1">
    <citation type="submission" date="2021-03" db="EMBL/GenBank/DDBJ databases">
        <title>Genomic Encyclopedia of Type Strains, Phase IV (KMG-IV): sequencing the most valuable type-strain genomes for metagenomic binning, comparative biology and taxonomic classification.</title>
        <authorList>
            <person name="Goeker M."/>
        </authorList>
    </citation>
    <scope>NUCLEOTIDE SEQUENCE [LARGE SCALE GENOMIC DNA]</scope>
    <source>
        <strain evidence="4 5">DSM 28650</strain>
    </source>
</reference>
<dbReference type="RefSeq" id="WP_021283493.1">
    <property type="nucleotide sequence ID" value="NZ_JAGGLL010000019.1"/>
</dbReference>
<name>A0ABS4K615_9CLOT</name>
<comment type="similarity">
    <text evidence="1">Belongs to the nitroreductase family.</text>
</comment>
<dbReference type="PANTHER" id="PTHR43673">
    <property type="entry name" value="NAD(P)H NITROREDUCTASE YDGI-RELATED"/>
    <property type="match status" value="1"/>
</dbReference>
<feature type="domain" description="Nitroreductase" evidence="3">
    <location>
        <begin position="10"/>
        <end position="157"/>
    </location>
</feature>
<dbReference type="InterPro" id="IPR000415">
    <property type="entry name" value="Nitroreductase-like"/>
</dbReference>
<comment type="caution">
    <text evidence="4">The sequence shown here is derived from an EMBL/GenBank/DDBJ whole genome shotgun (WGS) entry which is preliminary data.</text>
</comment>
<dbReference type="InterPro" id="IPR029479">
    <property type="entry name" value="Nitroreductase"/>
</dbReference>